<comment type="similarity">
    <text evidence="2 5">Belongs to the DegT/DnrJ/EryC1 family.</text>
</comment>
<organism evidence="6 7">
    <name type="scientific">Oleiphilus messinensis</name>
    <dbReference type="NCBI Taxonomy" id="141451"/>
    <lineage>
        <taxon>Bacteria</taxon>
        <taxon>Pseudomonadati</taxon>
        <taxon>Pseudomonadota</taxon>
        <taxon>Gammaproteobacteria</taxon>
        <taxon>Oceanospirillales</taxon>
        <taxon>Oleiphilaceae</taxon>
        <taxon>Oleiphilus</taxon>
    </lineage>
</organism>
<dbReference type="InterPro" id="IPR015421">
    <property type="entry name" value="PyrdxlP-dep_Trfase_major"/>
</dbReference>
<dbReference type="PANTHER" id="PTHR30244:SF34">
    <property type="entry name" value="DTDP-4-AMINO-4,6-DIDEOXYGALACTOSE TRANSAMINASE"/>
    <property type="match status" value="1"/>
</dbReference>
<evidence type="ECO:0000256" key="5">
    <source>
        <dbReference type="RuleBase" id="RU004508"/>
    </source>
</evidence>
<dbReference type="KEGG" id="ome:OLMES_3132"/>
<dbReference type="EMBL" id="CP021425">
    <property type="protein sequence ID" value="ARU57175.1"/>
    <property type="molecule type" value="Genomic_DNA"/>
</dbReference>
<dbReference type="InterPro" id="IPR015422">
    <property type="entry name" value="PyrdxlP-dep_Trfase_small"/>
</dbReference>
<protein>
    <submittedName>
        <fullName evidence="6">UDP-4-keto-6-deoxy-N-acetylglucosamine 4-aminotransferase</fullName>
    </submittedName>
</protein>
<dbReference type="CDD" id="cd00616">
    <property type="entry name" value="AHBA_syn"/>
    <property type="match status" value="1"/>
</dbReference>
<dbReference type="GO" id="GO:0000271">
    <property type="term" value="P:polysaccharide biosynthetic process"/>
    <property type="evidence" value="ECO:0007669"/>
    <property type="project" value="TreeGrafter"/>
</dbReference>
<evidence type="ECO:0000313" key="6">
    <source>
        <dbReference type="EMBL" id="ARU57175.1"/>
    </source>
</evidence>
<dbReference type="GO" id="GO:0008483">
    <property type="term" value="F:transaminase activity"/>
    <property type="evidence" value="ECO:0007669"/>
    <property type="project" value="UniProtKB-KW"/>
</dbReference>
<dbReference type="AlphaFoldDB" id="A0A1Y0ICI3"/>
<dbReference type="PIRSF" id="PIRSF000390">
    <property type="entry name" value="PLP_StrS"/>
    <property type="match status" value="1"/>
</dbReference>
<dbReference type="Gene3D" id="3.90.1150.10">
    <property type="entry name" value="Aspartate Aminotransferase, domain 1"/>
    <property type="match status" value="1"/>
</dbReference>
<dbReference type="InterPro" id="IPR000653">
    <property type="entry name" value="DegT/StrS_aminotransferase"/>
</dbReference>
<dbReference type="RefSeq" id="WP_087462097.1">
    <property type="nucleotide sequence ID" value="NZ_CP021425.1"/>
</dbReference>
<feature type="active site" description="Proton acceptor" evidence="3">
    <location>
        <position position="189"/>
    </location>
</feature>
<feature type="modified residue" description="N6-(pyridoxal phosphate)lysine" evidence="4">
    <location>
        <position position="189"/>
    </location>
</feature>
<proteinExistence type="inferred from homology"/>
<gene>
    <name evidence="6" type="primary">pseC</name>
    <name evidence="6" type="ORF">OLMES_3132</name>
</gene>
<dbReference type="PANTHER" id="PTHR30244">
    <property type="entry name" value="TRANSAMINASE"/>
    <property type="match status" value="1"/>
</dbReference>
<dbReference type="Proteomes" id="UP000196027">
    <property type="component" value="Chromosome"/>
</dbReference>
<keyword evidence="7" id="KW-1185">Reference proteome</keyword>
<dbReference type="NCBIfam" id="TIGR03588">
    <property type="entry name" value="PseC"/>
    <property type="match status" value="1"/>
</dbReference>
<dbReference type="InterPro" id="IPR020026">
    <property type="entry name" value="PseC"/>
</dbReference>
<dbReference type="Gene3D" id="3.40.640.10">
    <property type="entry name" value="Type I PLP-dependent aspartate aminotransferase-like (Major domain)"/>
    <property type="match status" value="1"/>
</dbReference>
<evidence type="ECO:0000256" key="2">
    <source>
        <dbReference type="ARBA" id="ARBA00037999"/>
    </source>
</evidence>
<dbReference type="Pfam" id="PF01041">
    <property type="entry name" value="DegT_DnrJ_EryC1"/>
    <property type="match status" value="1"/>
</dbReference>
<keyword evidence="1 4" id="KW-0663">Pyridoxal phosphate</keyword>
<reference evidence="6 7" key="1">
    <citation type="submission" date="2017-05" db="EMBL/GenBank/DDBJ databases">
        <title>Genomic insights into alkan degradation activity of Oleiphilus messinensis.</title>
        <authorList>
            <person name="Kozyavkin S.A."/>
            <person name="Slesarev A.I."/>
            <person name="Golyshin P.N."/>
            <person name="Korzhenkov A."/>
            <person name="Golyshina O.N."/>
            <person name="Toshchakov S.V."/>
        </authorList>
    </citation>
    <scope>NUCLEOTIDE SEQUENCE [LARGE SCALE GENOMIC DNA]</scope>
    <source>
        <strain evidence="6 7">ME102</strain>
    </source>
</reference>
<keyword evidence="6" id="KW-0032">Aminotransferase</keyword>
<dbReference type="SUPFAM" id="SSF53383">
    <property type="entry name" value="PLP-dependent transferases"/>
    <property type="match status" value="1"/>
</dbReference>
<dbReference type="OrthoDB" id="9804264at2"/>
<evidence type="ECO:0000313" key="7">
    <source>
        <dbReference type="Proteomes" id="UP000196027"/>
    </source>
</evidence>
<name>A0A1Y0ICI3_9GAMM</name>
<dbReference type="GO" id="GO:0030170">
    <property type="term" value="F:pyridoxal phosphate binding"/>
    <property type="evidence" value="ECO:0007669"/>
    <property type="project" value="TreeGrafter"/>
</dbReference>
<sequence>MTIPYSRHDVSEKDIDEVVAVLKSDFLTQGPVVSKFESQLAAYCNAKHAVATCNATAALHAACLAIEVKPEDRVWVAAVSFVASANCARYCGATVEFIDIDANTGLISIDNLSERLSLAKRHNCLPKALVVVHIAGQSCPMKEIYNLCKPLGVMLIEDASHALGGRYDGNRVGSCDYSDMCVFSFHPVKPITSGEGGMLVTNDEHIARRARLFISHGIERDPDRMVARSMPKWYYEQQALGYNYRLSDIHAALGASQLTRLDGFIKQRAELAHLYDELFADGAAQPLQRLDASDSAHHLYIIRLPDENQRDTVFDRLRASGYWVNLHYYPIPLQPYYQNLGAEVDDYPRARDYAQTALSLPLFHSMDQGNLYQVVDIVNSVLF</sequence>
<keyword evidence="6" id="KW-0808">Transferase</keyword>
<evidence type="ECO:0000256" key="4">
    <source>
        <dbReference type="PIRSR" id="PIRSR000390-2"/>
    </source>
</evidence>
<evidence type="ECO:0000256" key="1">
    <source>
        <dbReference type="ARBA" id="ARBA00022898"/>
    </source>
</evidence>
<dbReference type="InterPro" id="IPR015424">
    <property type="entry name" value="PyrdxlP-dep_Trfase"/>
</dbReference>
<evidence type="ECO:0000256" key="3">
    <source>
        <dbReference type="PIRSR" id="PIRSR000390-1"/>
    </source>
</evidence>
<accession>A0A1Y0ICI3</accession>